<dbReference type="GO" id="GO:0003887">
    <property type="term" value="F:DNA-directed DNA polymerase activity"/>
    <property type="evidence" value="ECO:0007669"/>
    <property type="project" value="InterPro"/>
</dbReference>
<protein>
    <submittedName>
        <fullName evidence="3">DNA polymerase I B- chloroplastic/mitochondrial</fullName>
    </submittedName>
</protein>
<dbReference type="Gene3D" id="1.10.150.20">
    <property type="entry name" value="5' to 3' exonuclease, C-terminal subdomain"/>
    <property type="match status" value="1"/>
</dbReference>
<dbReference type="PANTHER" id="PTHR10133:SF27">
    <property type="entry name" value="DNA POLYMERASE NU"/>
    <property type="match status" value="1"/>
</dbReference>
<evidence type="ECO:0000313" key="4">
    <source>
        <dbReference type="Proteomes" id="UP001153555"/>
    </source>
</evidence>
<dbReference type="InterPro" id="IPR002298">
    <property type="entry name" value="DNA_polymerase_A"/>
</dbReference>
<feature type="domain" description="DNA-directed DNA polymerase family A palm" evidence="2">
    <location>
        <begin position="2"/>
        <end position="167"/>
    </location>
</feature>
<keyword evidence="4" id="KW-1185">Reference proteome</keyword>
<dbReference type="InterPro" id="IPR001098">
    <property type="entry name" value="DNA-dir_DNA_pol_A_palm_dom"/>
</dbReference>
<dbReference type="GO" id="GO:0006261">
    <property type="term" value="P:DNA-templated DNA replication"/>
    <property type="evidence" value="ECO:0007669"/>
    <property type="project" value="InterPro"/>
</dbReference>
<dbReference type="OrthoDB" id="275278at2759"/>
<name>A0A9N7MM78_STRHE</name>
<proteinExistence type="predicted"/>
<dbReference type="EMBL" id="CACSLK010012206">
    <property type="protein sequence ID" value="CAA0813955.1"/>
    <property type="molecule type" value="Genomic_DNA"/>
</dbReference>
<keyword evidence="1" id="KW-0235">DNA replication</keyword>
<evidence type="ECO:0000313" key="3">
    <source>
        <dbReference type="EMBL" id="CAA0813955.1"/>
    </source>
</evidence>
<dbReference type="GO" id="GO:0003677">
    <property type="term" value="F:DNA binding"/>
    <property type="evidence" value="ECO:0007669"/>
    <property type="project" value="InterPro"/>
</dbReference>
<dbReference type="Pfam" id="PF00476">
    <property type="entry name" value="DNA_pol_A"/>
    <property type="match status" value="1"/>
</dbReference>
<reference evidence="3" key="1">
    <citation type="submission" date="2019-12" db="EMBL/GenBank/DDBJ databases">
        <authorList>
            <person name="Scholes J."/>
        </authorList>
    </citation>
    <scope>NUCLEOTIDE SEQUENCE</scope>
</reference>
<organism evidence="3 4">
    <name type="scientific">Striga hermonthica</name>
    <name type="common">Purple witchweed</name>
    <name type="synonym">Buchnera hermonthica</name>
    <dbReference type="NCBI Taxonomy" id="68872"/>
    <lineage>
        <taxon>Eukaryota</taxon>
        <taxon>Viridiplantae</taxon>
        <taxon>Streptophyta</taxon>
        <taxon>Embryophyta</taxon>
        <taxon>Tracheophyta</taxon>
        <taxon>Spermatophyta</taxon>
        <taxon>Magnoliopsida</taxon>
        <taxon>eudicotyledons</taxon>
        <taxon>Gunneridae</taxon>
        <taxon>Pentapetalae</taxon>
        <taxon>asterids</taxon>
        <taxon>lamiids</taxon>
        <taxon>Lamiales</taxon>
        <taxon>Orobanchaceae</taxon>
        <taxon>Buchnereae</taxon>
        <taxon>Striga</taxon>
    </lineage>
</organism>
<dbReference type="InterPro" id="IPR043502">
    <property type="entry name" value="DNA/RNA_pol_sf"/>
</dbReference>
<accession>A0A9N7MM78</accession>
<feature type="non-terminal residue" evidence="3">
    <location>
        <position position="167"/>
    </location>
</feature>
<dbReference type="PANTHER" id="PTHR10133">
    <property type="entry name" value="DNA POLYMERASE I"/>
    <property type="match status" value="1"/>
</dbReference>
<evidence type="ECO:0000259" key="2">
    <source>
        <dbReference type="SMART" id="SM00482"/>
    </source>
</evidence>
<dbReference type="SMART" id="SM00482">
    <property type="entry name" value="POLAc"/>
    <property type="match status" value="1"/>
</dbReference>
<dbReference type="SUPFAM" id="SSF56672">
    <property type="entry name" value="DNA/RNA polymerases"/>
    <property type="match status" value="1"/>
</dbReference>
<sequence>MELRILAHLAKCESMLDAFKAGGDFHSRTAMNMYPHILAAVERKEVLLEWHPQSGEDKPPVPLLKDAYASERRKAKMLNFSIAYGKTIVGLARDWKVSREEAQETVDLWYSDRQEVLKWQEDRKKEARNRNKVFTLLGRARDFPSLKNASSAHRHHIERAAINAPVQ</sequence>
<dbReference type="Proteomes" id="UP001153555">
    <property type="component" value="Unassembled WGS sequence"/>
</dbReference>
<evidence type="ECO:0000256" key="1">
    <source>
        <dbReference type="ARBA" id="ARBA00022705"/>
    </source>
</evidence>
<gene>
    <name evidence="3" type="ORF">SHERM_14289</name>
</gene>
<comment type="caution">
    <text evidence="3">The sequence shown here is derived from an EMBL/GenBank/DDBJ whole genome shotgun (WGS) entry which is preliminary data.</text>
</comment>
<dbReference type="FunFam" id="1.10.150.20:FF:000034">
    <property type="entry name" value="DNA polymerase I"/>
    <property type="match status" value="1"/>
</dbReference>
<dbReference type="GO" id="GO:0006302">
    <property type="term" value="P:double-strand break repair"/>
    <property type="evidence" value="ECO:0007669"/>
    <property type="project" value="TreeGrafter"/>
</dbReference>
<dbReference type="AlphaFoldDB" id="A0A9N7MM78"/>